<evidence type="ECO:0000313" key="11">
    <source>
        <dbReference type="Proteomes" id="UP000838412"/>
    </source>
</evidence>
<dbReference type="GO" id="GO:0007052">
    <property type="term" value="P:mitotic spindle organization"/>
    <property type="evidence" value="ECO:0007669"/>
    <property type="project" value="TreeGrafter"/>
</dbReference>
<keyword evidence="6" id="KW-0137">Centromere</keyword>
<feature type="region of interest" description="Disordered" evidence="8">
    <location>
        <begin position="1"/>
        <end position="26"/>
    </location>
</feature>
<dbReference type="GO" id="GO:0043515">
    <property type="term" value="F:kinetochore binding"/>
    <property type="evidence" value="ECO:0007669"/>
    <property type="project" value="TreeGrafter"/>
</dbReference>
<dbReference type="PANTHER" id="PTHR48122">
    <property type="entry name" value="CENTROMERE PROTEIN H"/>
    <property type="match status" value="1"/>
</dbReference>
<reference evidence="10" key="1">
    <citation type="submission" date="2022-01" db="EMBL/GenBank/DDBJ databases">
        <authorList>
            <person name="Braso-Vives M."/>
        </authorList>
    </citation>
    <scope>NUCLEOTIDE SEQUENCE</scope>
</reference>
<name>A0A8J9ZX26_BRALA</name>
<dbReference type="Proteomes" id="UP000838412">
    <property type="component" value="Chromosome 5"/>
</dbReference>
<dbReference type="GO" id="GO:0051382">
    <property type="term" value="P:kinetochore assembly"/>
    <property type="evidence" value="ECO:0007669"/>
    <property type="project" value="InterPro"/>
</dbReference>
<evidence type="ECO:0000259" key="9">
    <source>
        <dbReference type="Pfam" id="PF05837"/>
    </source>
</evidence>
<dbReference type="EMBL" id="OV696690">
    <property type="protein sequence ID" value="CAH1265204.1"/>
    <property type="molecule type" value="Genomic_DNA"/>
</dbReference>
<feature type="region of interest" description="Disordered" evidence="8">
    <location>
        <begin position="204"/>
        <end position="224"/>
    </location>
</feature>
<dbReference type="InterPro" id="IPR040034">
    <property type="entry name" value="CENP-H"/>
</dbReference>
<evidence type="ECO:0000256" key="2">
    <source>
        <dbReference type="ARBA" id="ARBA00004629"/>
    </source>
</evidence>
<proteinExistence type="inferred from homology"/>
<accession>A0A8J9ZX26</accession>
<evidence type="ECO:0000256" key="8">
    <source>
        <dbReference type="SAM" id="MobiDB-lite"/>
    </source>
</evidence>
<evidence type="ECO:0000256" key="4">
    <source>
        <dbReference type="ARBA" id="ARBA00022838"/>
    </source>
</evidence>
<organism evidence="10 11">
    <name type="scientific">Branchiostoma lanceolatum</name>
    <name type="common">Common lancelet</name>
    <name type="synonym">Amphioxus lanceolatum</name>
    <dbReference type="NCBI Taxonomy" id="7740"/>
    <lineage>
        <taxon>Eukaryota</taxon>
        <taxon>Metazoa</taxon>
        <taxon>Chordata</taxon>
        <taxon>Cephalochordata</taxon>
        <taxon>Leptocardii</taxon>
        <taxon>Amphioxiformes</taxon>
        <taxon>Branchiostomatidae</taxon>
        <taxon>Branchiostoma</taxon>
    </lineage>
</organism>
<dbReference type="GO" id="GO:0000776">
    <property type="term" value="C:kinetochore"/>
    <property type="evidence" value="ECO:0007669"/>
    <property type="project" value="UniProtKB-KW"/>
</dbReference>
<feature type="domain" description="Centromere protein H C-terminal" evidence="9">
    <location>
        <begin position="71"/>
        <end position="268"/>
    </location>
</feature>
<evidence type="ECO:0000256" key="1">
    <source>
        <dbReference type="ARBA" id="ARBA00004123"/>
    </source>
</evidence>
<protein>
    <submittedName>
        <fullName evidence="10">CENPH protein</fullName>
    </submittedName>
</protein>
<evidence type="ECO:0000256" key="6">
    <source>
        <dbReference type="ARBA" id="ARBA00023328"/>
    </source>
</evidence>
<feature type="compositionally biased region" description="Polar residues" evidence="8">
    <location>
        <begin position="1"/>
        <end position="10"/>
    </location>
</feature>
<evidence type="ECO:0000256" key="3">
    <source>
        <dbReference type="ARBA" id="ARBA00022454"/>
    </source>
</evidence>
<evidence type="ECO:0000256" key="5">
    <source>
        <dbReference type="ARBA" id="ARBA00023242"/>
    </source>
</evidence>
<feature type="compositionally biased region" description="Acidic residues" evidence="8">
    <location>
        <begin position="138"/>
        <end position="148"/>
    </location>
</feature>
<dbReference type="Pfam" id="PF05837">
    <property type="entry name" value="CENP-H"/>
    <property type="match status" value="1"/>
</dbReference>
<keyword evidence="5" id="KW-0539">Nucleus</keyword>
<dbReference type="AlphaFoldDB" id="A0A8J9ZX26"/>
<keyword evidence="11" id="KW-1185">Reference proteome</keyword>
<dbReference type="GO" id="GO:0007059">
    <property type="term" value="P:chromosome segregation"/>
    <property type="evidence" value="ECO:0007669"/>
    <property type="project" value="TreeGrafter"/>
</dbReference>
<keyword evidence="3" id="KW-0158">Chromosome</keyword>
<sequence>MEVESSQPRSTVFEPGLCKPVPTSATSTISNKSIYSEITPSHGKLGAEEQVLEEEDVAELVELKGTKEWVRRQHVEQEATLLARQQEPDNNTQEEVNASILHLQSLLQEQSTKLSVQELVLERLQCGGALSKFLFDSPDSESTEEEPSEKDKEKIGEMVKQQNELVFELGKYHKDIQDLQESLDEVKKQSFEQQVRNRELMTRLQQRKEEQQQRSQEDSSDKVKMLESKLEQAMSNISSLQHIFQALIFGSQVHWAEDPDLQELMISLGTPPDI</sequence>
<feature type="region of interest" description="Disordered" evidence="8">
    <location>
        <begin position="134"/>
        <end position="155"/>
    </location>
</feature>
<dbReference type="InterPro" id="IPR008426">
    <property type="entry name" value="CENP-H_C"/>
</dbReference>
<evidence type="ECO:0000256" key="7">
    <source>
        <dbReference type="ARBA" id="ARBA00025735"/>
    </source>
</evidence>
<keyword evidence="4" id="KW-0995">Kinetochore</keyword>
<gene>
    <name evidence="10" type="primary">CENPH</name>
    <name evidence="10" type="ORF">BLAG_LOCUS19261</name>
</gene>
<dbReference type="PANTHER" id="PTHR48122:SF1">
    <property type="entry name" value="CENTROMERE PROTEIN H"/>
    <property type="match status" value="1"/>
</dbReference>
<dbReference type="OrthoDB" id="2274804at2759"/>
<dbReference type="GO" id="GO:0005634">
    <property type="term" value="C:nucleus"/>
    <property type="evidence" value="ECO:0007669"/>
    <property type="project" value="UniProtKB-SubCell"/>
</dbReference>
<comment type="subcellular location">
    <subcellularLocation>
        <location evidence="2">Chromosome</location>
        <location evidence="2">Centromere</location>
        <location evidence="2">Kinetochore</location>
    </subcellularLocation>
    <subcellularLocation>
        <location evidence="1">Nucleus</location>
    </subcellularLocation>
</comment>
<comment type="similarity">
    <text evidence="7">Belongs to the CENP-H/MCM16 family.</text>
</comment>
<evidence type="ECO:0000313" key="10">
    <source>
        <dbReference type="EMBL" id="CAH1265204.1"/>
    </source>
</evidence>